<comment type="caution">
    <text evidence="3">The sequence shown here is derived from an EMBL/GenBank/DDBJ whole genome shotgun (WGS) entry which is preliminary data.</text>
</comment>
<name>A0A6N7L5S2_9ACTN</name>
<sequence>MRRFPLALFCCAVAVLLVSCRGASVVVVAVLVLSCCLPLALPCRLAALLCCCVAVLLCCCGAVLLWCCCLLPACRVVLVGWWGVGVWRFLQVWVSGERSGR</sequence>
<evidence type="ECO:0000313" key="2">
    <source>
        <dbReference type="EMBL" id="MQS16785.1"/>
    </source>
</evidence>
<keyword evidence="4" id="KW-1185">Reference proteome</keyword>
<dbReference type="PROSITE" id="PS51257">
    <property type="entry name" value="PROKAR_LIPOPROTEIN"/>
    <property type="match status" value="1"/>
</dbReference>
<dbReference type="AlphaFoldDB" id="A0A6N7L5S2"/>
<dbReference type="EMBL" id="WBOF01000015">
    <property type="protein sequence ID" value="MQS18148.1"/>
    <property type="molecule type" value="Genomic_DNA"/>
</dbReference>
<reference evidence="3 4" key="1">
    <citation type="submission" date="2019-09" db="EMBL/GenBank/DDBJ databases">
        <title>Genome Sequences of Streptomyces kaniharaensis ATCC 21070.</title>
        <authorList>
            <person name="Zhu W."/>
            <person name="De Crecy-Lagard V."/>
            <person name="Richards N.G."/>
        </authorList>
    </citation>
    <scope>NUCLEOTIDE SEQUENCE [LARGE SCALE GENOMIC DNA]</scope>
    <source>
        <strain evidence="3 4">SF-557</strain>
    </source>
</reference>
<protein>
    <submittedName>
        <fullName evidence="3">Uncharacterized protein</fullName>
    </submittedName>
</protein>
<evidence type="ECO:0000256" key="1">
    <source>
        <dbReference type="SAM" id="Phobius"/>
    </source>
</evidence>
<keyword evidence="1" id="KW-0812">Transmembrane</keyword>
<feature type="transmembrane region" description="Helical" evidence="1">
    <location>
        <begin position="46"/>
        <end position="69"/>
    </location>
</feature>
<proteinExistence type="predicted"/>
<accession>A0A6N7L5S2</accession>
<organism evidence="3 4">
    <name type="scientific">Streptomyces kaniharaensis</name>
    <dbReference type="NCBI Taxonomy" id="212423"/>
    <lineage>
        <taxon>Bacteria</taxon>
        <taxon>Bacillati</taxon>
        <taxon>Actinomycetota</taxon>
        <taxon>Actinomycetes</taxon>
        <taxon>Kitasatosporales</taxon>
        <taxon>Streptomycetaceae</taxon>
        <taxon>Streptomyces</taxon>
    </lineage>
</organism>
<dbReference type="Proteomes" id="UP000450000">
    <property type="component" value="Unassembled WGS sequence"/>
</dbReference>
<keyword evidence="1" id="KW-1133">Transmembrane helix</keyword>
<gene>
    <name evidence="2" type="ORF">F7Q99_32505</name>
    <name evidence="3" type="ORF">F7Q99_39700</name>
</gene>
<keyword evidence="1" id="KW-0472">Membrane</keyword>
<dbReference type="EMBL" id="WBOF01000003">
    <property type="protein sequence ID" value="MQS16785.1"/>
    <property type="molecule type" value="Genomic_DNA"/>
</dbReference>
<evidence type="ECO:0000313" key="4">
    <source>
        <dbReference type="Proteomes" id="UP000450000"/>
    </source>
</evidence>
<evidence type="ECO:0000313" key="3">
    <source>
        <dbReference type="EMBL" id="MQS18148.1"/>
    </source>
</evidence>